<dbReference type="PROSITE" id="PS52004">
    <property type="entry name" value="KS3_2"/>
    <property type="match status" value="5"/>
</dbReference>
<sequence length="7425" mass="778027">MSRADDRIAIVGMSCRLPGAPDAAAFWRLLRDGLDAITAPPPGRAGDLPAGFLDEVDAFDAAFFGVSPREAAAMDPQQRLALELAWEALEDARIVPGTLTGGRTGVFIGATWDDYTTLSYPAHVTPHTMTGTNRGVIANRVSHFLGVRGPSLTVDAAQSSALVAVHLAVESLRRGETALALAGGVNLNLAAGRETSGVEFGGLSPDGRSHTFDARANGFARGEGGGVVVLKPLARALADGDPVHAVILGSAVNNDGPTRSLTVPSADAQAQVIGDALTSADVRPDDVQYVELHGTGTPVGDPVEAAGLGAAHAGRATELLVGSAKTNVGHLEGAAGIVGLLKTVLSIRHRALPASLNHVTPNPAIPFDELKLRVQTELTPWPRADRPLIAGVSAFGMGGTNAHVVVAEPPDREPAGSDPRSDPRSGVVPWVLSGKTEQALRAQARRLHEHLSAHPGPTPAEVGHALATTRTHFTHRAVLLGGASLTALAEGRPAPDLVTGRAADPGRTAFVFPGQGAQWVGMGRDLYASEPVFRDSVDACAAALAPHTDWSLVDVLDGDALDRVDVVQPALFAVMVSLAALWRSHGVEPDAVVGHSQGEIAAAHVAGALSLADAARVVALRSRALVSLAGQGGMISVTLPVDEAEQFVARWNGRLTVAVVNAPGAVVVSGEPAALVELSAACEAAGIRARAIPVDYAAHSAQVSAIRRRLLADLADVRPRPGDVPFYSAVTGGLLDTAGLDADYWYRNLREPVRFDLATAALAADGHGAFVEVSPHPVLAPTLDVALATGTLRRDQGGRDEFLAALGRVFVAGGHVDFTPAFPARVQPVDLPAYAFQRRSHWLGDVTPEAPAEPTADPADQVRAAIAAVLGHADADEIDPTLTFKDLGFDSVMGVALRDRINHALGLRLASGLIYDHPTPAELVAHLRDGVVDVPEVVAAAVEVEDDPVVIVGMGCRFPGGVASPEDLWRLVTAEADAIGDFPDDRGWDLGRLHDPELRSGGTSAVAKGGFLADVGGFDAAFFGISPREAVAMDPQQRLVLETAWEAFEHAGIDPTSLHGSRTGVFTGIWSSGYAVGTPVPEDVEGYLVTGTATSVTSGRVAYHLGLRGPALSVDTACSSSLVAIHLAAQSLRSGECDLALAGGVTVMATPVIFTEFSRQRGLAPDGRSKPFSSAADGTSWGEGAGLVLLERLSDARRRGHRVLAVVKGSAVNQDGASNGLTAPNGPSQERVIRQALASAGLRPSDVDAVEAHGTGTTLGDPIEAQALLATYGQDRAEPLWLGSVKSNIGHTQAAAGVAGVIKMVMALRHGVLPKTLHVDEPTPHVDWTAGDIRLLTEAAAWPATDRPRRAAVSAFGISGTNAHLVLQQSPDAGAPPVDDGRTVPWLVSAKTEAALHAQVARLREYALTHPDVPVAAIAGELATRARFRHRAVLVGADRAGLLATPPPAGPPTTTGGLVFVFPGQGAQWVGMGRELYAAEPVFRDAVDACERALAPHVDWSLVEILNGGALDRVDVVQPALFAMMVSLAALWRSFGVEPDAVVGHSQGEIAAAYVAGALSLEDAARVVALRSKALVAISGQGGMVSVSLPPDSELLSRWGDRLTVAAVNSASTVVVSGEPGALDELLALCEREGVNARRIPVDYAAHSAQVEAVRERLLADLADLSPRPARIPFHSTVTDGLVDAVDAAYWYRNLRETVRFDRAVEALTDAGHDVFIEVSPHPVLVPTLDVEVAAGTLRRDQGGTGEFLTAAGRLFVAGVDVDWTPALPPAGAADLPTYAFQHEPYWLTSTAPTADPWRYEVTWTPVTPTSAPAGRWLVLRPDGGHPWADAAVEALRDSGVEVVDTAERVDGVLSFLALDDSPHPDHPAVPVGLARTLAAVRDLEAPLWCVTSGAFGDRPRQALVWGLGTSAALEFPDRWGGLVDVPATPDAAGVRRLLAAVGGPEDQVSIRAGGVFARRLRRARPTPPVRTWRPEGTTLITGGTGALGAQVARWLVGQGAEHLVLVSRGGPDAPGAAELREELASSGTRVTVAACDVADRDALAALLAEVGDVRSVFHTAGVIRSGRLADDDVAGFADVVTAKVAGATHLADLLPDLDALVLFSSTAGVWGDGHGAAYAAGNTFLDALAARHRAEGRATTSVAWGIWAEGGMAALESVRRQRRLLGLGEMPSGRALAALRDVLDQDVPHAVVTPVDWAEFAPAYTRLRPSRLLADLPEAQVREERAEPAAAPSDVDVLAVVATHTAAVLGHASPEAVDTGRAFKELGFDSLTAVELRNRLSTALGRRLPSTLVFDHPTPERLAAHLRGERAATAATSAVATDEPIAIVGMGCRFPGGVESPDDLWRLVSGGVDAIGGFPDDRGWDLDGLFDPTSARPRTSSTRHGGFLADAAGFDAAFFGISPREALAMDPQQRVLLETAWEAFEHAGIDPTSLQGSQTGVFTGIWSTGYATGPIPDDLEGYQVTGTATSIGSGRLSYLLGLVGPALSLDTGCSSSLVALHLAAQALRSGECDLALAGGVTVNASPSLFTEMSRQGASAPDGRSKSFAAAADGAGWAEGSGLLLLERLSDARRNGHHVLAVVRGTAVNQDGASNGLTAPNGPSQERVIRQALANAGLEPSDVDAVEAHGTGTTLGDPIEAQALLATYGVGRSEPLWLGSVKSNIGHTQAAAGAAGLIKMVMALRHGVLPKTLHVDEPTPHVDWAAGNVRLLTEPVAWPDTDRPRRAAVSAFGISGTNAHTIIEQAPEVARPEEGDPLWLVSAKTPEALRDQARRLRDFVAERPGEHAEIGRALAGRARFDHRAVVLDPVALGALAEGREHPGLVTGTASALGKSVFVFPGQGAQWVGMGRELYAAEPVFRDAVDACERALAPHVDWSLVEILNGGALDRVDVVQPALFAMMVSLAALWRSFGVEPDAVVGHSQGEIAAAYVAGALSLEDAARVVALRSKALVAISGQGGMVSVSLPPDSELLSRWGDRLTVAVVNSASTVVVSGEPGALDELLALCEREGVNARRIPVDYAAHSAQVEAIRERLLADLADITPRRGHVPFYSTVTDGLVETVDAAYWYRNLREPVRFDRATEALLAAGHDVFIEVSPHPVLVPTLDVEVATGTLRRDQGDFRAALATLLVRGFPLPRPASGRIALPTYPFQRTRYWLLPGAAGSTPGHPLLDASVELPDGQGAVLTGRLSTRTHPWLADHAVNGTVLLPGTALVELAAEAGRALGCPVLADLVLHVPLTVTERPAHVQVAAGAPDHEGRRPVVVHSKVDGEWVRHASGTLDHAHTPTTSAWEPAGDRIDPDGFYDHLADLGYEYGPAFRGVRALWRGDDELFAEVEVPDGAKFGLHPALLDAALQPVILLHPDTRLRLPFSFTGVAVHVTGLSAVRVHLTRTAPDAYAVTVTDAAGAPVAAIEALTVRPAAEPTTTLLRTEWVPPAESAPVPVRLAPLLSGAADAGSVHDLTRRALDLVQEFLASDDRTRLVVPTRADEPAGAAVRGLIRSAAAEHPGRFVAVGLAGDATVARASDAAAVAGDEVELAIRGDAVLAPRQAPFRSRPTSLDGPWRLVESGTGSLDDLAFAEVAEPPLEAGQVRLAVRAAGVNFRDVLIALGMYPDAAALGGEAAGTVVEVGPGVTRWQVGDRVLGLASGAFGPRAVTDERLLAPVPDGWSFTRAAAVPVAFLTAWHGLVDLGRLGEGDRVLIHSGAGGVGMAAIQLARHLGAEVFATASPRKWDALRDLGLDDDHIASSRTLEFEQRFPQVDVVLNSLAGEFTDASLRLLAPGGRFVEMGKTDIRVLDDVDYRAFDLNDADPAHLGDVLTEVLRLFGDGVLRLPPVATHDIRRAVDAFRLMSQAGHVGKLVLTVPRLADGTVLITGGAGTLGLALARHLVSRHGVRRLVLAGRRGGEAPELAADVRVVACDVSDRAQVEELLESIPDLTAVVHAAGVLDDGVVQGLTPEQLDRVLRPKVDGAWHLHELTADLDAFVLFSAAAGVLGTAGQANYAAANSYLDALARHRHDLGLPAVSMAWGHWAEASGMTAHLTATDKERFARAGISPMTTEQALALFDAALASGEPAVTTAHLATRAPRAIPPPAEPRTDLLSLVTTHTTAVLGHTDASAVKPRLAFRDLGFDSLTAVELRNRLTTATGLRLPATLVFDHPTPEELAEHLRQELSGTRPEIVEPVARAVEDDDPIVIVGMGCRLPGGVGSPDDLWRLVSDGVDAISDFPDDRGWDLARLYHPDPDHAGTSYTRSGGFLADVAGFDADFFGISPREALAMDPQQRVLLETAWETIEHAGIDPTSLRGSQTGVFTGLWSSGYGGVVDQAPRDAEGYLATGISPSVTSGRVAYLLGLRGQAVSVDSACSSSLVAMHLAAQALRSGECDLALAGGVTVIVNPLGFTEFSRQRGLAADGRCKPFSAAADGTSWGEGAGLVLLERLSDARRNGHRVLAVLAGSAVNQDGASNGLTAPNGPSQERVIRQALANAGVRPSDVDAVEAHGTGTTLGDPIEAQALLATYGADRAEPLWLGSVKSNIGHTQAAAGVAGVIKMVMALRHGRLPRTLHVDEPTPHVDWTAGDIRLLTDAVPWPEVDRPRRAGVSSFGVSGTNAHVIIEQAPETVAEPGADVGRVPWVVTGKSERAVRDQARRMARAVAEADASAVARVLAGRARFDHRAVVLDPVALGALAEGREHPGLVTGTASALGKSVFVFPGQGAQWVGMGRDLYAAEPVFRDAVDACERALAPHVDWSLVGVLDGGALDRVDVVQPALFAMMVSLAALWQSRGVEPDAVVGHSQGEIAAAYVAGALSLEDAARVVALRSKALVAISGQGGMVSVALPPDSELLSRWGDRLSIAAVNSASAVVVSGEPAALAELVAVCEADGIRARVLPVDYAAHSAQVEAVRERLLADLADLSPRPARIPFHSTVTDGLVDAVDAAYWYRNLRETVRFDRAVEALTDAGHDVFIEVSPHPVLVPTLDVEVATGTLRRDQGDFTAAAARLFVTGVDVDWPVPAAGHVDLPTYPFQHDRYWLAPVPGTADVTAAGLDPTDHPLLGAAVELAAGRGVVLTGRLSTTTQPWLADHAIHGTVLLPGTGFVELALRAGTQVGRHVLDELLLETPMVLPAQDPVLVQVVVDGTAVTVHSRADGDWVRHATGTLGVDVPASRPLQWPSDAEPVDLTGFYDDLAARGYEYGPAFEGVRAVWRHGDELYAEVALDARDGFGLHPALLDAALQPLTLVAAGRLPFSFAGVAVLRTDVTAARVRLTPTGPDTYRVLLATDADEPVAVVDALTVRPMTADFQTRDTRVFRLDWVPVTPSFEDTAVHHVVSEPGADPARAAHTLTAETLAVLQDFLRTSDDGRLTIVTHGATGPGEVTDPAAAAVWGLVRAAETEHPGRFALVDADHDGEVRAPADEFQVAVRGDAVLAPRLTRASGSHRALDLDGTVLITGGTGTLGLLVARHLVARHGVRRLVLLSRRGGEVEIEGADVSVVACDVTDRAALADVLATIPDLCAVVHAAGVLDDAVVTSMTPQSLHDVLRPKVDAAWHLHELTRDLAAFVLFSSAAGVLGGAGQGNYAAANAFLDALAAHRHALGLPAVSLAWGQWEQASGLTGHLTEADQRRLERSGVVPMSTEHALALFDAALADDAPAVVPARLDLTAPSLRGLTRRARRVVDTDLARRLASLTEAEQQTVVLDLVGAHTAVVLGRTDGVAANRAFKDLGFDSLTAVELRNRLASALGVKLPATLTFDHPTPTALATHLRELLLGRRRETAAPVAAAVTDDPVVVVGMACRYPGGVGSAADLWRLVSEGVDAIGDFPADRGWDLDRLYDPAGGPGTSYTRSGGFLREAAGFDAAFFGISPREALAMDPQQRVLLETAWEAFEHAGIDPTSLQGSHTGVFTGIWSSGYGSGSQPPDLEGYLSTGTATSVTSGRVSYLLGLEGPAVSVDTACSSSLVAIHLAAQALRSGECTLALAGGVTVMATPSGYVEFSRQRGLAADGRIKSFADAADGTSWSEGAGLVLLERLSQARRLGHRVLAVVKGSAVNQDGASNGLTAPNGPSQERVIRQALANAGVRPSEVDAVEAHGTGTTLGDPIEAQALLATYGQDRAEPLWLGSVKSNIGHTQAAAGIAGVIKMIMAMRHGVLPRTLHVDRPTTHVDWETGDVRLLTEPTPWPDVDRPRRAGVSSFGISGTNAHLILEHVPPAEPVEVADPVPWLLSAKSPEALRAQARRLREFAGDPAVGAALATRARLPHRAALTDPATLVADLDALARGDVPIGEARPGKTAFVFSGQGSQWRGMGGRLAEAYPVFAETLAEVCDRLGLSLWEVDVDQTRFTQPALFAVEVALFRLVESLGVRPDYLIGHSVGEIAAAHVSGVLSLDDACVLVSARGRLMQELPPGGAMVSIRAASAEVAETLPEGVEIAAVNGPEAVVISGDEAAVLEVADLWETLGHKTRRLAVSHAFHSARMEPMLGEFARVVEGLSFGHPQIPIVSTVVPDLSGSVEIGDPLGGELSAGAVFDAGYWVRQARGAVRFEDGVEWLRARGVTSFLEIGPHPTLVPIGVMRREDDSPQRLLAALGRLWVGGAEWTLPTAHVELPTYAFQRERFWLMPAASTDVTGAGLAAVDHPLLGAVVELADEQGVVLTGQLSAATQPWLAEHTVLGSALLPGAAFVELALRAGRQVGRAAVEELALEAPLVLAGPVDVRVTVGAPDQAGRRAVAIHSRSDGDWQRHATGLLGAAAAPAPWTEPATEPVDLTGFYESLADAGFEYGPTFQGLRAVRRHGDDLYADVRLPADGDRFTLHPALLDAVLQAVTIADDRAKLPFSFTGVTVWSTGRTAARAKLTATGPETYRVSLVDADGEPVAAIESLTLRAPRATPRRQSLYRLAWHGTDAVAEPAGPADQVHHATDPTETLGVVQEFLAGSDDAARLVVVTRGAVSVRGEDVTDLRAAAVWGLVRSAASEHPGRFALVDTDGPVLVVGDEPQLAIRAGHAYLPRLERAEHAPLPSTLSPDGTVLVTGGTGVLGGAVARHLVAAHGVTRLVLAGRRGPDAPGVAELVADLAGAEVTVVACDVADRDAVARLLAEHPVTSVVHTAGVLDDAVVQALDAERLAEVWGPKAAAALHLHELTDDLEAFVLFSSAAGVLGGPGQANYAAANTFLDALATHRHANGLPAVSLAWGPWAQTSGMTGKLTDADRRRMAEAGVLPLATDEALALFDAALTAGEPVLAPVRLDRRTAGRPLSRPRRTGDPDQAEPTQDVLVLVRRAVARVLGHTTTDAIGPHRAFKDLGFDSLTAVELRNQLDADTGLRLPATLTFDHPTPARLADHLRERLSATAPDPLLAELDQLKSTLDRAEATDHDAVAARLEALLASWTAKRAQPEDDLDDATDSELFSILDDEHRRTQVIRSGEHRTAGE</sequence>
<evidence type="ECO:0000256" key="2">
    <source>
        <dbReference type="ARBA" id="ARBA00022553"/>
    </source>
</evidence>
<dbReference type="SMART" id="SM00823">
    <property type="entry name" value="PKS_PP"/>
    <property type="match status" value="5"/>
</dbReference>
<dbReference type="InterPro" id="IPR009081">
    <property type="entry name" value="PP-bd_ACP"/>
</dbReference>
<dbReference type="Pfam" id="PF22953">
    <property type="entry name" value="SpnB_Rossmann"/>
    <property type="match status" value="2"/>
</dbReference>
<dbReference type="Gene3D" id="3.40.47.10">
    <property type="match status" value="5"/>
</dbReference>
<dbReference type="InterPro" id="IPR001227">
    <property type="entry name" value="Ac_transferase_dom_sf"/>
</dbReference>
<dbReference type="InterPro" id="IPR006162">
    <property type="entry name" value="Ppantetheine_attach_site"/>
</dbReference>
<dbReference type="Gene3D" id="3.90.180.10">
    <property type="entry name" value="Medium-chain alcohol dehydrogenases, catalytic domain"/>
    <property type="match status" value="1"/>
</dbReference>
<feature type="region of interest" description="N-terminal hotdog fold" evidence="12">
    <location>
        <begin position="3169"/>
        <end position="3286"/>
    </location>
</feature>
<dbReference type="InterPro" id="IPR002364">
    <property type="entry name" value="Quin_OxRdtase/zeta-crystal_CS"/>
</dbReference>
<feature type="region of interest" description="C-terminal hotdog fold" evidence="12">
    <location>
        <begin position="6757"/>
        <end position="6887"/>
    </location>
</feature>
<keyword evidence="4" id="KW-0677">Repeat</keyword>
<dbReference type="SUPFAM" id="SSF47336">
    <property type="entry name" value="ACP-like"/>
    <property type="match status" value="5"/>
</dbReference>
<reference evidence="17 18" key="1">
    <citation type="submission" date="2018-11" db="EMBL/GenBank/DDBJ databases">
        <title>Sequencing the genomes of 1000 actinobacteria strains.</title>
        <authorList>
            <person name="Klenk H.-P."/>
        </authorList>
    </citation>
    <scope>NUCLEOTIDE SEQUENCE [LARGE SCALE GENOMIC DNA]</scope>
    <source>
        <strain evidence="17 18">DSM 44231</strain>
    </source>
</reference>
<comment type="pathway">
    <text evidence="9">Antibiotic biosynthesis; erythromycin biosynthesis.</text>
</comment>
<feature type="region of interest" description="C-terminal hotdog fold" evidence="12">
    <location>
        <begin position="3296"/>
        <end position="3427"/>
    </location>
</feature>
<dbReference type="Pfam" id="PF00109">
    <property type="entry name" value="ketoacyl-synt"/>
    <property type="match status" value="5"/>
</dbReference>
<comment type="catalytic activity">
    <reaction evidence="7">
        <text>6 (S)-methylmalonyl-CoA + propanoyl-CoA + 6 NADPH + 12 H(+) = 6-deoxyerythronolide B + 6 CO2 + 6 NADP(+) + 7 CoA + H2O</text>
        <dbReference type="Rhea" id="RHEA:23068"/>
        <dbReference type="ChEBI" id="CHEBI:15377"/>
        <dbReference type="ChEBI" id="CHEBI:15378"/>
        <dbReference type="ChEBI" id="CHEBI:16089"/>
        <dbReference type="ChEBI" id="CHEBI:16526"/>
        <dbReference type="ChEBI" id="CHEBI:57287"/>
        <dbReference type="ChEBI" id="CHEBI:57327"/>
        <dbReference type="ChEBI" id="CHEBI:57392"/>
        <dbReference type="ChEBI" id="CHEBI:57783"/>
        <dbReference type="ChEBI" id="CHEBI:58349"/>
        <dbReference type="EC" id="2.3.1.94"/>
    </reaction>
</comment>
<dbReference type="SUPFAM" id="SSF53901">
    <property type="entry name" value="Thiolase-like"/>
    <property type="match status" value="5"/>
</dbReference>
<dbReference type="PROSITE" id="PS00606">
    <property type="entry name" value="KS3_1"/>
    <property type="match status" value="4"/>
</dbReference>
<evidence type="ECO:0000313" key="17">
    <source>
        <dbReference type="EMBL" id="ROP35617.1"/>
    </source>
</evidence>
<dbReference type="GO" id="GO:0004315">
    <property type="term" value="F:3-oxoacyl-[acyl-carrier-protein] synthase activity"/>
    <property type="evidence" value="ECO:0007669"/>
    <property type="project" value="InterPro"/>
</dbReference>
<dbReference type="Gene3D" id="3.30.70.250">
    <property type="entry name" value="Malonyl-CoA ACP transacylase, ACP-binding"/>
    <property type="match status" value="1"/>
</dbReference>
<dbReference type="Gene3D" id="1.10.1200.10">
    <property type="entry name" value="ACP-like"/>
    <property type="match status" value="5"/>
</dbReference>
<dbReference type="InterPro" id="IPR020807">
    <property type="entry name" value="PKS_DH"/>
</dbReference>
<dbReference type="InterPro" id="IPR050091">
    <property type="entry name" value="PKS_NRPS_Biosynth_Enz"/>
</dbReference>
<dbReference type="InterPro" id="IPR020843">
    <property type="entry name" value="ER"/>
</dbReference>
<evidence type="ECO:0000256" key="7">
    <source>
        <dbReference type="ARBA" id="ARBA00052442"/>
    </source>
</evidence>
<evidence type="ECO:0000256" key="10">
    <source>
        <dbReference type="ARBA" id="ARBA00063272"/>
    </source>
</evidence>
<keyword evidence="18" id="KW-1185">Reference proteome</keyword>
<dbReference type="SMART" id="SM00826">
    <property type="entry name" value="PKS_DH"/>
    <property type="match status" value="3"/>
</dbReference>
<dbReference type="GO" id="GO:0006633">
    <property type="term" value="P:fatty acid biosynthetic process"/>
    <property type="evidence" value="ECO:0007669"/>
    <property type="project" value="InterPro"/>
</dbReference>
<dbReference type="Pfam" id="PF13602">
    <property type="entry name" value="ADH_zinc_N_2"/>
    <property type="match status" value="1"/>
</dbReference>
<feature type="domain" description="Carrier" evidence="14">
    <location>
        <begin position="4099"/>
        <end position="4174"/>
    </location>
</feature>
<keyword evidence="3 17" id="KW-0808">Transferase</keyword>
<keyword evidence="1" id="KW-0596">Phosphopantetheine</keyword>
<dbReference type="Pfam" id="PF08240">
    <property type="entry name" value="ADH_N"/>
    <property type="match status" value="1"/>
</dbReference>
<comment type="caution">
    <text evidence="17">The sequence shown here is derived from an EMBL/GenBank/DDBJ whole genome shotgun (WGS) entry which is preliminary data.</text>
</comment>
<accession>A0A3N1GZF0</accession>
<dbReference type="PROSITE" id="PS50075">
    <property type="entry name" value="CARRIER"/>
    <property type="match status" value="5"/>
</dbReference>
<dbReference type="InterPro" id="IPR014043">
    <property type="entry name" value="Acyl_transferase_dom"/>
</dbReference>
<comment type="subunit">
    <text evidence="10">Homodimer. Erythronolide synthase is composed of EryAI, EryAII and EryAIII multimodular (2 modules) polypeptides each coding for a functional synthase subunit which participates in 2 of the six FAS-like elongation steps required for formation of the polyketide. Module 1, 2, 3, 4, 5, and 6 participating in biosynthesis steps 1, 2, 3, 4, 5, and 6, respectively.</text>
</comment>
<dbReference type="InterPro" id="IPR013968">
    <property type="entry name" value="PKS_KR"/>
</dbReference>
<dbReference type="InterPro" id="IPR020841">
    <property type="entry name" value="PKS_Beta-ketoAc_synthase_dom"/>
</dbReference>
<feature type="domain" description="Carrier" evidence="14">
    <location>
        <begin position="856"/>
        <end position="931"/>
    </location>
</feature>
<dbReference type="PANTHER" id="PTHR43775">
    <property type="entry name" value="FATTY ACID SYNTHASE"/>
    <property type="match status" value="1"/>
</dbReference>
<feature type="domain" description="PKS/mFAS DH" evidence="16">
    <location>
        <begin position="6632"/>
        <end position="6887"/>
    </location>
</feature>
<dbReference type="SUPFAM" id="SSF52151">
    <property type="entry name" value="FabD/lysophospholipase-like"/>
    <property type="match status" value="5"/>
</dbReference>
<dbReference type="SMART" id="SM00822">
    <property type="entry name" value="PKS_KR"/>
    <property type="match status" value="4"/>
</dbReference>
<dbReference type="RefSeq" id="WP_246037397.1">
    <property type="nucleotide sequence ID" value="NZ_RJKM01000001.1"/>
</dbReference>
<dbReference type="Pfam" id="PF00550">
    <property type="entry name" value="PP-binding"/>
    <property type="match status" value="5"/>
</dbReference>
<dbReference type="InterPro" id="IPR036736">
    <property type="entry name" value="ACP-like_sf"/>
</dbReference>
<dbReference type="InterPro" id="IPR018201">
    <property type="entry name" value="Ketoacyl_synth_AS"/>
</dbReference>
<dbReference type="InterPro" id="IPR032821">
    <property type="entry name" value="PKS_assoc"/>
</dbReference>
<dbReference type="Pfam" id="PF21089">
    <property type="entry name" value="PKS_DH_N"/>
    <property type="match status" value="3"/>
</dbReference>
<protein>
    <recommendedName>
        <fullName evidence="11">6-deoxyerythronolide-B synthase</fullName>
        <ecNumber evidence="11">2.3.1.94</ecNumber>
    </recommendedName>
</protein>
<dbReference type="GO" id="GO:0004312">
    <property type="term" value="F:fatty acid synthase activity"/>
    <property type="evidence" value="ECO:0007669"/>
    <property type="project" value="TreeGrafter"/>
</dbReference>
<feature type="region of interest" description="N-terminal hotdog fold" evidence="12">
    <location>
        <begin position="5051"/>
        <end position="5165"/>
    </location>
</feature>
<feature type="region of interest" description="Disordered" evidence="13">
    <location>
        <begin position="408"/>
        <end position="428"/>
    </location>
</feature>
<dbReference type="CDD" id="cd08952">
    <property type="entry name" value="KR_1_SDR_x"/>
    <property type="match status" value="1"/>
</dbReference>
<feature type="active site" description="Proton acceptor; for dehydratase activity" evidence="12">
    <location>
        <position position="3201"/>
    </location>
</feature>
<evidence type="ECO:0000256" key="9">
    <source>
        <dbReference type="ARBA" id="ARBA00060622"/>
    </source>
</evidence>
<feature type="region of interest" description="N-terminal hotdog fold" evidence="12">
    <location>
        <begin position="6632"/>
        <end position="6750"/>
    </location>
</feature>
<evidence type="ECO:0000256" key="12">
    <source>
        <dbReference type="PROSITE-ProRule" id="PRU01363"/>
    </source>
</evidence>
<dbReference type="PROSITE" id="PS52019">
    <property type="entry name" value="PKS_MFAS_DH"/>
    <property type="match status" value="3"/>
</dbReference>
<dbReference type="Gene3D" id="3.30.70.3290">
    <property type="match status" value="5"/>
</dbReference>
<feature type="active site" description="Proton acceptor; for dehydratase activity" evidence="12">
    <location>
        <position position="5083"/>
    </location>
</feature>
<feature type="domain" description="PKS/mFAS DH" evidence="16">
    <location>
        <begin position="5051"/>
        <end position="5333"/>
    </location>
</feature>
<dbReference type="SMART" id="SM00825">
    <property type="entry name" value="PKS_KS"/>
    <property type="match status" value="5"/>
</dbReference>
<feature type="domain" description="PKS/mFAS DH" evidence="16">
    <location>
        <begin position="3169"/>
        <end position="3427"/>
    </location>
</feature>
<dbReference type="InterPro" id="IPR011032">
    <property type="entry name" value="GroES-like_sf"/>
</dbReference>
<organism evidence="17 18">
    <name type="scientific">Saccharothrix texasensis</name>
    <dbReference type="NCBI Taxonomy" id="103734"/>
    <lineage>
        <taxon>Bacteria</taxon>
        <taxon>Bacillati</taxon>
        <taxon>Actinomycetota</taxon>
        <taxon>Actinomycetes</taxon>
        <taxon>Pseudonocardiales</taxon>
        <taxon>Pseudonocardiaceae</taxon>
        <taxon>Saccharothrix</taxon>
    </lineage>
</organism>
<dbReference type="InterPro" id="IPR042104">
    <property type="entry name" value="PKS_dehydratase_sf"/>
</dbReference>
<gene>
    <name evidence="17" type="ORF">EDD40_0853</name>
</gene>
<comment type="function">
    <text evidence="8">Involved in the biosynthesis of antibiotic erythromycin via the biosynthesis of its aglycone precursor, 6-deoxyerythronolide B (6-dEB).</text>
</comment>
<dbReference type="SMART" id="SM00827">
    <property type="entry name" value="PKS_AT"/>
    <property type="match status" value="5"/>
</dbReference>
<dbReference type="GO" id="GO:0047879">
    <property type="term" value="F:erythronolide synthase activity"/>
    <property type="evidence" value="ECO:0007669"/>
    <property type="project" value="UniProtKB-EC"/>
</dbReference>
<keyword evidence="5" id="KW-0511">Multifunctional enzyme</keyword>
<dbReference type="InterPro" id="IPR049551">
    <property type="entry name" value="PKS_DH_C"/>
</dbReference>
<proteinExistence type="predicted"/>
<dbReference type="SMART" id="SM00829">
    <property type="entry name" value="PKS_ER"/>
    <property type="match status" value="1"/>
</dbReference>
<feature type="active site" description="Proton acceptor; for dehydratase activity" evidence="12">
    <location>
        <position position="6664"/>
    </location>
</feature>
<dbReference type="InterPro" id="IPR020806">
    <property type="entry name" value="PKS_PP-bd"/>
</dbReference>
<dbReference type="FunFam" id="3.40.366.10:FF:000002">
    <property type="entry name" value="Probable polyketide synthase 2"/>
    <property type="match status" value="4"/>
</dbReference>
<keyword evidence="6" id="KW-0012">Acyltransferase</keyword>
<dbReference type="InterPro" id="IPR036291">
    <property type="entry name" value="NAD(P)-bd_dom_sf"/>
</dbReference>
<dbReference type="Pfam" id="PF14765">
    <property type="entry name" value="PS-DH"/>
    <property type="match status" value="3"/>
</dbReference>
<dbReference type="InterPro" id="IPR016036">
    <property type="entry name" value="Malonyl_transacylase_ACP-bd"/>
</dbReference>
<evidence type="ECO:0000256" key="1">
    <source>
        <dbReference type="ARBA" id="ARBA00022450"/>
    </source>
</evidence>
<dbReference type="InterPro" id="IPR013154">
    <property type="entry name" value="ADH-like_N"/>
</dbReference>
<dbReference type="GO" id="GO:0031177">
    <property type="term" value="F:phosphopantetheine binding"/>
    <property type="evidence" value="ECO:0007669"/>
    <property type="project" value="InterPro"/>
</dbReference>
<feature type="domain" description="Carrier" evidence="14">
    <location>
        <begin position="2236"/>
        <end position="2311"/>
    </location>
</feature>
<feature type="compositionally biased region" description="Basic and acidic residues" evidence="13">
    <location>
        <begin position="409"/>
        <end position="423"/>
    </location>
</feature>
<evidence type="ECO:0000256" key="5">
    <source>
        <dbReference type="ARBA" id="ARBA00023268"/>
    </source>
</evidence>
<evidence type="ECO:0000256" key="4">
    <source>
        <dbReference type="ARBA" id="ARBA00022737"/>
    </source>
</evidence>
<dbReference type="GO" id="GO:0008270">
    <property type="term" value="F:zinc ion binding"/>
    <property type="evidence" value="ECO:0007669"/>
    <property type="project" value="InterPro"/>
</dbReference>
<dbReference type="Pfam" id="PF08659">
    <property type="entry name" value="KR"/>
    <property type="match status" value="4"/>
</dbReference>
<dbReference type="Pfam" id="PF16197">
    <property type="entry name" value="KAsynt_C_assoc"/>
    <property type="match status" value="5"/>
</dbReference>
<dbReference type="CDD" id="cd00833">
    <property type="entry name" value="PKS"/>
    <property type="match status" value="5"/>
</dbReference>
<dbReference type="InterPro" id="IPR055123">
    <property type="entry name" value="SpnB-like_Rossmann"/>
</dbReference>
<dbReference type="Gene3D" id="1.10.287.1960">
    <property type="match status" value="1"/>
</dbReference>
<feature type="region of interest" description="C-terminal hotdog fold" evidence="12">
    <location>
        <begin position="5174"/>
        <end position="5333"/>
    </location>
</feature>
<dbReference type="Pfam" id="PF02801">
    <property type="entry name" value="Ketoacyl-synt_C"/>
    <property type="match status" value="5"/>
</dbReference>
<dbReference type="InterPro" id="IPR057326">
    <property type="entry name" value="KR_dom"/>
</dbReference>
<dbReference type="InterPro" id="IPR016035">
    <property type="entry name" value="Acyl_Trfase/lysoPLipase"/>
</dbReference>
<feature type="domain" description="Ketosynthase family 3 (KS3)" evidence="15">
    <location>
        <begin position="4192"/>
        <end position="4616"/>
    </location>
</feature>
<dbReference type="InterPro" id="IPR014031">
    <property type="entry name" value="Ketoacyl_synth_C"/>
</dbReference>
<keyword evidence="2" id="KW-0597">Phosphoprotein</keyword>
<feature type="domain" description="Carrier" evidence="14">
    <location>
        <begin position="7266"/>
        <end position="7341"/>
    </location>
</feature>
<dbReference type="PANTHER" id="PTHR43775:SF51">
    <property type="entry name" value="INACTIVE PHENOLPHTHIOCEROL SYNTHESIS POLYKETIDE SYNTHASE TYPE I PKS1-RELATED"/>
    <property type="match status" value="1"/>
</dbReference>
<dbReference type="EMBL" id="RJKM01000001">
    <property type="protein sequence ID" value="ROP35617.1"/>
    <property type="molecule type" value="Genomic_DNA"/>
</dbReference>
<dbReference type="SUPFAM" id="SSF55048">
    <property type="entry name" value="Probable ACP-binding domain of malonyl-CoA ACP transacylase"/>
    <property type="match status" value="5"/>
</dbReference>
<dbReference type="FunFam" id="1.10.1200.10:FF:000007">
    <property type="entry name" value="Probable polyketide synthase pks17"/>
    <property type="match status" value="4"/>
</dbReference>
<evidence type="ECO:0000313" key="18">
    <source>
        <dbReference type="Proteomes" id="UP000268727"/>
    </source>
</evidence>
<evidence type="ECO:0000259" key="16">
    <source>
        <dbReference type="PROSITE" id="PS52019"/>
    </source>
</evidence>
<feature type="region of interest" description="Disordered" evidence="13">
    <location>
        <begin position="7240"/>
        <end position="7265"/>
    </location>
</feature>
<feature type="active site" description="Proton donor; for dehydratase activity" evidence="12">
    <location>
        <position position="6814"/>
    </location>
</feature>
<dbReference type="CDD" id="cd08956">
    <property type="entry name" value="KR_3_FAS_SDR_x"/>
    <property type="match status" value="3"/>
</dbReference>
<dbReference type="CDD" id="cd05195">
    <property type="entry name" value="enoyl_red"/>
    <property type="match status" value="1"/>
</dbReference>
<feature type="domain" description="Ketosynthase family 3 (KS3)" evidence="15">
    <location>
        <begin position="5783"/>
        <end position="6204"/>
    </location>
</feature>
<dbReference type="InterPro" id="IPR016039">
    <property type="entry name" value="Thiolase-like"/>
</dbReference>
<dbReference type="Gene3D" id="3.10.129.110">
    <property type="entry name" value="Polyketide synthase dehydratase"/>
    <property type="match status" value="3"/>
</dbReference>
<dbReference type="InterPro" id="IPR049900">
    <property type="entry name" value="PKS_mFAS_DH"/>
</dbReference>
<dbReference type="PROSITE" id="PS01162">
    <property type="entry name" value="QOR_ZETA_CRYSTAL"/>
    <property type="match status" value="1"/>
</dbReference>
<dbReference type="InterPro" id="IPR014030">
    <property type="entry name" value="Ketoacyl_synth_N"/>
</dbReference>
<feature type="domain" description="Ketosynthase family 3 (KS3)" evidence="15">
    <location>
        <begin position="2323"/>
        <end position="2745"/>
    </location>
</feature>
<dbReference type="FunFam" id="3.40.47.10:FF:000019">
    <property type="entry name" value="Polyketide synthase type I"/>
    <property type="match status" value="4"/>
</dbReference>
<evidence type="ECO:0000259" key="14">
    <source>
        <dbReference type="PROSITE" id="PS50075"/>
    </source>
</evidence>
<dbReference type="SMART" id="SM01294">
    <property type="entry name" value="PKS_PP_betabranch"/>
    <property type="match status" value="5"/>
</dbReference>
<dbReference type="EC" id="2.3.1.94" evidence="11"/>
<dbReference type="Pfam" id="PF00698">
    <property type="entry name" value="Acyl_transf_1"/>
    <property type="match status" value="5"/>
</dbReference>
<evidence type="ECO:0000256" key="3">
    <source>
        <dbReference type="ARBA" id="ARBA00022679"/>
    </source>
</evidence>
<dbReference type="GO" id="GO:0016491">
    <property type="term" value="F:oxidoreductase activity"/>
    <property type="evidence" value="ECO:0007669"/>
    <property type="project" value="InterPro"/>
</dbReference>
<evidence type="ECO:0000256" key="6">
    <source>
        <dbReference type="ARBA" id="ARBA00023315"/>
    </source>
</evidence>
<dbReference type="PROSITE" id="PS00012">
    <property type="entry name" value="PHOSPHOPANTETHEINE"/>
    <property type="match status" value="5"/>
</dbReference>
<feature type="domain" description="Ketosynthase family 3 (KS3)" evidence="15">
    <location>
        <begin position="946"/>
        <end position="1369"/>
    </location>
</feature>
<feature type="domain" description="Ketosynthase family 3 (KS3)" evidence="15">
    <location>
        <begin position="5"/>
        <end position="408"/>
    </location>
</feature>
<dbReference type="Gene3D" id="3.40.366.10">
    <property type="entry name" value="Malonyl-Coenzyme A Acyl Carrier Protein, domain 2"/>
    <property type="match status" value="5"/>
</dbReference>
<feature type="active site" description="Proton donor; for dehydratase activity" evidence="12">
    <location>
        <position position="5230"/>
    </location>
</feature>
<dbReference type="SUPFAM" id="SSF50129">
    <property type="entry name" value="GroES-like"/>
    <property type="match status" value="1"/>
</dbReference>
<dbReference type="Proteomes" id="UP000268727">
    <property type="component" value="Unassembled WGS sequence"/>
</dbReference>
<name>A0A3N1GZF0_9PSEU</name>
<feature type="domain" description="Carrier" evidence="14">
    <location>
        <begin position="5689"/>
        <end position="5766"/>
    </location>
</feature>
<dbReference type="SUPFAM" id="SSF51735">
    <property type="entry name" value="NAD(P)-binding Rossmann-fold domains"/>
    <property type="match status" value="9"/>
</dbReference>
<evidence type="ECO:0000256" key="13">
    <source>
        <dbReference type="SAM" id="MobiDB-lite"/>
    </source>
</evidence>
<evidence type="ECO:0000259" key="15">
    <source>
        <dbReference type="PROSITE" id="PS52004"/>
    </source>
</evidence>
<feature type="active site" description="Proton donor; for dehydratase activity" evidence="12">
    <location>
        <position position="3352"/>
    </location>
</feature>
<dbReference type="InterPro" id="IPR049552">
    <property type="entry name" value="PKS_DH_N"/>
</dbReference>
<dbReference type="Gene3D" id="3.40.50.720">
    <property type="entry name" value="NAD(P)-binding Rossmann-like Domain"/>
    <property type="match status" value="4"/>
</dbReference>
<evidence type="ECO:0000256" key="8">
    <source>
        <dbReference type="ARBA" id="ARBA00060158"/>
    </source>
</evidence>
<evidence type="ECO:0000256" key="11">
    <source>
        <dbReference type="ARBA" id="ARBA00066981"/>
    </source>
</evidence>